<name>A0A1B9IF35_9TREE</name>
<evidence type="ECO:0000313" key="2">
    <source>
        <dbReference type="EMBL" id="OCF54061.1"/>
    </source>
</evidence>
<protein>
    <recommendedName>
        <fullName evidence="1">Beta-lactamase-related domain-containing protein</fullName>
    </recommendedName>
</protein>
<evidence type="ECO:0000259" key="1">
    <source>
        <dbReference type="Pfam" id="PF00144"/>
    </source>
</evidence>
<gene>
    <name evidence="2" type="ORF">L486_08430</name>
</gene>
<dbReference type="InterPro" id="IPR001466">
    <property type="entry name" value="Beta-lactam-related"/>
</dbReference>
<reference evidence="2 3" key="1">
    <citation type="submission" date="2013-07" db="EMBL/GenBank/DDBJ databases">
        <title>The Genome Sequence of Kwoniella mangroviensis CBS10435.</title>
        <authorList>
            <consortium name="The Broad Institute Genome Sequencing Platform"/>
            <person name="Cuomo C."/>
            <person name="Litvintseva A."/>
            <person name="Chen Y."/>
            <person name="Heitman J."/>
            <person name="Sun S."/>
            <person name="Springer D."/>
            <person name="Dromer F."/>
            <person name="Young S.K."/>
            <person name="Zeng Q."/>
            <person name="Gargeya S."/>
            <person name="Fitzgerald M."/>
            <person name="Abouelleil A."/>
            <person name="Alvarado L."/>
            <person name="Berlin A.M."/>
            <person name="Chapman S.B."/>
            <person name="Dewar J."/>
            <person name="Goldberg J."/>
            <person name="Griggs A."/>
            <person name="Gujja S."/>
            <person name="Hansen M."/>
            <person name="Howarth C."/>
            <person name="Imamovic A."/>
            <person name="Larimer J."/>
            <person name="McCowan C."/>
            <person name="Murphy C."/>
            <person name="Pearson M."/>
            <person name="Priest M."/>
            <person name="Roberts A."/>
            <person name="Saif S."/>
            <person name="Shea T."/>
            <person name="Sykes S."/>
            <person name="Wortman J."/>
            <person name="Nusbaum C."/>
            <person name="Birren B."/>
        </authorList>
    </citation>
    <scope>NUCLEOTIDE SEQUENCE [LARGE SCALE GENOMIC DNA]</scope>
    <source>
        <strain evidence="2 3">CBS 10435</strain>
    </source>
</reference>
<organism evidence="2 3">
    <name type="scientific">Kwoniella mangroviensis CBS 10435</name>
    <dbReference type="NCBI Taxonomy" id="1331196"/>
    <lineage>
        <taxon>Eukaryota</taxon>
        <taxon>Fungi</taxon>
        <taxon>Dikarya</taxon>
        <taxon>Basidiomycota</taxon>
        <taxon>Agaricomycotina</taxon>
        <taxon>Tremellomycetes</taxon>
        <taxon>Tremellales</taxon>
        <taxon>Cryptococcaceae</taxon>
        <taxon>Kwoniella</taxon>
    </lineage>
</organism>
<evidence type="ECO:0000313" key="3">
    <source>
        <dbReference type="Proteomes" id="UP000092583"/>
    </source>
</evidence>
<dbReference type="Pfam" id="PF00144">
    <property type="entry name" value="Beta-lactamase"/>
    <property type="match status" value="1"/>
</dbReference>
<sequence>MDSTSFDKGGIEISGYTTYPDDKGERQVKEVPYYLDQCGAWDPALGLFTNATDLLKWVEALLSFPDYPLACSSIATEHVEANDYPNPKELCSYGLGLTQVCRNGLLLHEHTGDLSGFHSMVVDCPELKIRYAMMCNGIPWAGGCGFRDWLRNTLLDHWTGYDSFEWSKTILDKEKEIAHKPSPFIPATGDQKIIGKCVCPDFLTWDIKETDNLSERPECAPDVVWDIKLYADQKAVFASMGDNKFEGCFKVRHWNDGKIQYDTPFQVELMEDYEKLKVSGITGVELGLKEADHPLTFVREQAA</sequence>
<dbReference type="Gene3D" id="3.40.710.10">
    <property type="entry name" value="DD-peptidase/beta-lactamase superfamily"/>
    <property type="match status" value="1"/>
</dbReference>
<dbReference type="EMBL" id="KV700094">
    <property type="protein sequence ID" value="OCF54061.1"/>
    <property type="molecule type" value="Genomic_DNA"/>
</dbReference>
<reference evidence="3" key="2">
    <citation type="submission" date="2013-12" db="EMBL/GenBank/DDBJ databases">
        <title>Evolution of pathogenesis and genome organization in the Tremellales.</title>
        <authorList>
            <person name="Cuomo C."/>
            <person name="Litvintseva A."/>
            <person name="Heitman J."/>
            <person name="Chen Y."/>
            <person name="Sun S."/>
            <person name="Springer D."/>
            <person name="Dromer F."/>
            <person name="Young S."/>
            <person name="Zeng Q."/>
            <person name="Chapman S."/>
            <person name="Gujja S."/>
            <person name="Saif S."/>
            <person name="Birren B."/>
        </authorList>
    </citation>
    <scope>NUCLEOTIDE SEQUENCE [LARGE SCALE GENOMIC DNA]</scope>
    <source>
        <strain evidence="3">CBS 10435</strain>
    </source>
</reference>
<accession>A0A1B9IF35</accession>
<dbReference type="Proteomes" id="UP000092583">
    <property type="component" value="Unassembled WGS sequence"/>
</dbReference>
<dbReference type="AlphaFoldDB" id="A0A1B9IF35"/>
<feature type="domain" description="Beta-lactamase-related" evidence="1">
    <location>
        <begin position="1"/>
        <end position="139"/>
    </location>
</feature>
<dbReference type="OrthoDB" id="5946976at2759"/>
<dbReference type="InterPro" id="IPR012338">
    <property type="entry name" value="Beta-lactam/transpept-like"/>
</dbReference>
<keyword evidence="3" id="KW-1185">Reference proteome</keyword>
<dbReference type="SUPFAM" id="SSF56601">
    <property type="entry name" value="beta-lactamase/transpeptidase-like"/>
    <property type="match status" value="1"/>
</dbReference>
<proteinExistence type="predicted"/>